<dbReference type="Proteomes" id="UP000245207">
    <property type="component" value="Unassembled WGS sequence"/>
</dbReference>
<feature type="region of interest" description="Disordered" evidence="1">
    <location>
        <begin position="27"/>
        <end position="58"/>
    </location>
</feature>
<evidence type="ECO:0000256" key="1">
    <source>
        <dbReference type="SAM" id="MobiDB-lite"/>
    </source>
</evidence>
<proteinExistence type="predicted"/>
<accession>A0A2U1LIG5</accession>
<reference evidence="2 3" key="1">
    <citation type="journal article" date="2018" name="Mol. Plant">
        <title>The genome of Artemisia annua provides insight into the evolution of Asteraceae family and artemisinin biosynthesis.</title>
        <authorList>
            <person name="Shen Q."/>
            <person name="Zhang L."/>
            <person name="Liao Z."/>
            <person name="Wang S."/>
            <person name="Yan T."/>
            <person name="Shi P."/>
            <person name="Liu M."/>
            <person name="Fu X."/>
            <person name="Pan Q."/>
            <person name="Wang Y."/>
            <person name="Lv Z."/>
            <person name="Lu X."/>
            <person name="Zhang F."/>
            <person name="Jiang W."/>
            <person name="Ma Y."/>
            <person name="Chen M."/>
            <person name="Hao X."/>
            <person name="Li L."/>
            <person name="Tang Y."/>
            <person name="Lv G."/>
            <person name="Zhou Y."/>
            <person name="Sun X."/>
            <person name="Brodelius P.E."/>
            <person name="Rose J.K.C."/>
            <person name="Tang K."/>
        </authorList>
    </citation>
    <scope>NUCLEOTIDE SEQUENCE [LARGE SCALE GENOMIC DNA]</scope>
    <source>
        <strain evidence="3">cv. Huhao1</strain>
        <tissue evidence="2">Leaf</tissue>
    </source>
</reference>
<organism evidence="2 3">
    <name type="scientific">Artemisia annua</name>
    <name type="common">Sweet wormwood</name>
    <dbReference type="NCBI Taxonomy" id="35608"/>
    <lineage>
        <taxon>Eukaryota</taxon>
        <taxon>Viridiplantae</taxon>
        <taxon>Streptophyta</taxon>
        <taxon>Embryophyta</taxon>
        <taxon>Tracheophyta</taxon>
        <taxon>Spermatophyta</taxon>
        <taxon>Magnoliopsida</taxon>
        <taxon>eudicotyledons</taxon>
        <taxon>Gunneridae</taxon>
        <taxon>Pentapetalae</taxon>
        <taxon>asterids</taxon>
        <taxon>campanulids</taxon>
        <taxon>Asterales</taxon>
        <taxon>Asteraceae</taxon>
        <taxon>Asteroideae</taxon>
        <taxon>Anthemideae</taxon>
        <taxon>Artemisiinae</taxon>
        <taxon>Artemisia</taxon>
    </lineage>
</organism>
<name>A0A2U1LIG5_ARTAN</name>
<dbReference type="EMBL" id="PKPP01009209">
    <property type="protein sequence ID" value="PWA48780.1"/>
    <property type="molecule type" value="Genomic_DNA"/>
</dbReference>
<evidence type="ECO:0000313" key="3">
    <source>
        <dbReference type="Proteomes" id="UP000245207"/>
    </source>
</evidence>
<dbReference type="AlphaFoldDB" id="A0A2U1LIG5"/>
<sequence>MAMTREEYDDERQYQCISKYDKIVNKKSRMTSKRAACGQRTNHIKENTSASNGDHHDNRIRGQVLSHFITNHLHELNKSKQNHELLNGET</sequence>
<comment type="caution">
    <text evidence="2">The sequence shown here is derived from an EMBL/GenBank/DDBJ whole genome shotgun (WGS) entry which is preliminary data.</text>
</comment>
<keyword evidence="3" id="KW-1185">Reference proteome</keyword>
<gene>
    <name evidence="2" type="ORF">CTI12_AA487730</name>
</gene>
<protein>
    <submittedName>
        <fullName evidence="2">Uncharacterized protein</fullName>
    </submittedName>
</protein>
<evidence type="ECO:0000313" key="2">
    <source>
        <dbReference type="EMBL" id="PWA48780.1"/>
    </source>
</evidence>